<feature type="domain" description="XdhC- CoxI" evidence="1">
    <location>
        <begin position="12"/>
        <end position="79"/>
    </location>
</feature>
<feature type="domain" description="XdhC Rossmann" evidence="2">
    <location>
        <begin position="177"/>
        <end position="319"/>
    </location>
</feature>
<dbReference type="Proteomes" id="UP000604381">
    <property type="component" value="Unassembled WGS sequence"/>
</dbReference>
<dbReference type="InterPro" id="IPR052698">
    <property type="entry name" value="MoCofactor_Util/Proc"/>
</dbReference>
<dbReference type="PANTHER" id="PTHR30388:SF4">
    <property type="entry name" value="MOLYBDENUM COFACTOR INSERTION CHAPERONE PAOD"/>
    <property type="match status" value="1"/>
</dbReference>
<dbReference type="EMBL" id="JADHEI010000009">
    <property type="protein sequence ID" value="MBF2734616.1"/>
    <property type="molecule type" value="Genomic_DNA"/>
</dbReference>
<dbReference type="AlphaFoldDB" id="A0A930UGB6"/>
<dbReference type="InterPro" id="IPR003777">
    <property type="entry name" value="XdhC_CoxI"/>
</dbReference>
<evidence type="ECO:0000259" key="2">
    <source>
        <dbReference type="Pfam" id="PF13478"/>
    </source>
</evidence>
<proteinExistence type="predicted"/>
<protein>
    <submittedName>
        <fullName evidence="3">XdhC family protein</fullName>
    </submittedName>
</protein>
<accession>A0A930UGB6</accession>
<dbReference type="Pfam" id="PF13478">
    <property type="entry name" value="XdhC_C"/>
    <property type="match status" value="1"/>
</dbReference>
<dbReference type="PANTHER" id="PTHR30388">
    <property type="entry name" value="ALDEHYDE OXIDOREDUCTASE MOLYBDENUM COFACTOR ASSEMBLY PROTEIN"/>
    <property type="match status" value="1"/>
</dbReference>
<evidence type="ECO:0000313" key="3">
    <source>
        <dbReference type="EMBL" id="MBF2734616.1"/>
    </source>
</evidence>
<sequence length="326" mass="34197">MAAGERDAILAWRRREPRLALATVVATWGSAPRPAGALLAADAAGSFMGSVSGGCIEAAVIGAAQEALAGGRPQLLEFGVSDEDAFAAGLACGGEIKVFVQAFDDALFQALEKAGELLQRRQSCVLCLDLADGKARLYEQEEDEELARTAWQAAKPGPAAVADKSYFINPQLPPLRLVIVGAVHIAQSLAALASQLGIEPVVIDPRPAWATEERFPGVELIRDWPDRALPGIGLDARTAVATLTHDPKIDDVALQAVLGSDAFYVGSLGSRKTHAKRLERLGADAGLAEKQLARIHAPIGLDIGADSAAEIALAVMAEVVAKRPRP</sequence>
<reference evidence="3" key="1">
    <citation type="submission" date="2020-10" db="EMBL/GenBank/DDBJ databases">
        <title>An improved Amphimedon queenslandica hologenome assembly reveals how three proteobacterial symbionts can extend the metabolic phenotypic of their marine sponge host.</title>
        <authorList>
            <person name="Degnan B."/>
            <person name="Degnan S."/>
            <person name="Xiang X."/>
        </authorList>
    </citation>
    <scope>NUCLEOTIDE SEQUENCE</scope>
    <source>
        <strain evidence="3">AqS2</strain>
    </source>
</reference>
<organism evidence="3 4">
    <name type="scientific">Candidatus Amphirhobacter heronislandensis</name>
    <dbReference type="NCBI Taxonomy" id="1732024"/>
    <lineage>
        <taxon>Bacteria</taxon>
        <taxon>Pseudomonadati</taxon>
        <taxon>Pseudomonadota</taxon>
        <taxon>Gammaproteobacteria</taxon>
        <taxon>Candidatus Tethybacterales</taxon>
        <taxon>Candidatus Tethybacteraceae</taxon>
        <taxon>Candidatus Amphirhobacter</taxon>
    </lineage>
</organism>
<gene>
    <name evidence="3" type="ORF">ISN26_00725</name>
</gene>
<comment type="caution">
    <text evidence="3">The sequence shown here is derived from an EMBL/GenBank/DDBJ whole genome shotgun (WGS) entry which is preliminary data.</text>
</comment>
<dbReference type="InterPro" id="IPR027051">
    <property type="entry name" value="XdhC_Rossmann_dom"/>
</dbReference>
<name>A0A930UGB6_9GAMM</name>
<keyword evidence="4" id="KW-1185">Reference proteome</keyword>
<dbReference type="Pfam" id="PF02625">
    <property type="entry name" value="XdhC_CoxI"/>
    <property type="match status" value="1"/>
</dbReference>
<dbReference type="Gene3D" id="3.40.50.720">
    <property type="entry name" value="NAD(P)-binding Rossmann-like Domain"/>
    <property type="match status" value="1"/>
</dbReference>
<evidence type="ECO:0000313" key="4">
    <source>
        <dbReference type="Proteomes" id="UP000604381"/>
    </source>
</evidence>
<evidence type="ECO:0000259" key="1">
    <source>
        <dbReference type="Pfam" id="PF02625"/>
    </source>
</evidence>